<protein>
    <submittedName>
        <fullName evidence="6">MarR family transcriptional regulator</fullName>
    </submittedName>
</protein>
<sequence length="190" mass="20345">MTDPDALAAVQAWTRLDAAIGAFNRHLEREHGVTGAQLAILRIVREWSGAGGLALSAMRERLVMHPATLGQLLDRLATRGLVEVSPDRGDRRRRLVRLTGAGQRLLDAAPLAGPVRLRYQPADPTRLRRLAQALDDAIVLFGLEGYTHGERTGEPGQHRPEAGGGPAPGRRPGRGDPPPDRRPGSGPAPG</sequence>
<dbReference type="PROSITE" id="PS50995">
    <property type="entry name" value="HTH_MARR_2"/>
    <property type="match status" value="1"/>
</dbReference>
<evidence type="ECO:0000313" key="6">
    <source>
        <dbReference type="EMBL" id="MDQ7909605.1"/>
    </source>
</evidence>
<reference evidence="6 7" key="1">
    <citation type="submission" date="2023-08" db="EMBL/GenBank/DDBJ databases">
        <title>Phytohabitans sansha sp. nov., isolated from marine sediment.</title>
        <authorList>
            <person name="Zhao Y."/>
            <person name="Yi K."/>
        </authorList>
    </citation>
    <scope>NUCLEOTIDE SEQUENCE [LARGE SCALE GENOMIC DNA]</scope>
    <source>
        <strain evidence="6 7">ZYX-F-186</strain>
    </source>
</reference>
<dbReference type="PANTHER" id="PTHR33164:SF43">
    <property type="entry name" value="HTH-TYPE TRANSCRIPTIONAL REPRESSOR YETL"/>
    <property type="match status" value="1"/>
</dbReference>
<keyword evidence="2" id="KW-0238">DNA-binding</keyword>
<accession>A0ABU0ZTV6</accession>
<dbReference type="PANTHER" id="PTHR33164">
    <property type="entry name" value="TRANSCRIPTIONAL REGULATOR, MARR FAMILY"/>
    <property type="match status" value="1"/>
</dbReference>
<evidence type="ECO:0000313" key="7">
    <source>
        <dbReference type="Proteomes" id="UP001230908"/>
    </source>
</evidence>
<feature type="compositionally biased region" description="Basic and acidic residues" evidence="4">
    <location>
        <begin position="173"/>
        <end position="183"/>
    </location>
</feature>
<keyword evidence="1" id="KW-0805">Transcription regulation</keyword>
<dbReference type="InterPro" id="IPR000835">
    <property type="entry name" value="HTH_MarR-typ"/>
</dbReference>
<feature type="domain" description="HTH marR-type" evidence="5">
    <location>
        <begin position="1"/>
        <end position="136"/>
    </location>
</feature>
<comment type="caution">
    <text evidence="6">The sequence shown here is derived from an EMBL/GenBank/DDBJ whole genome shotgun (WGS) entry which is preliminary data.</text>
</comment>
<evidence type="ECO:0000256" key="1">
    <source>
        <dbReference type="ARBA" id="ARBA00023015"/>
    </source>
</evidence>
<dbReference type="SUPFAM" id="SSF46785">
    <property type="entry name" value="Winged helix' DNA-binding domain"/>
    <property type="match status" value="1"/>
</dbReference>
<dbReference type="Pfam" id="PF12802">
    <property type="entry name" value="MarR_2"/>
    <property type="match status" value="1"/>
</dbReference>
<dbReference type="InterPro" id="IPR036390">
    <property type="entry name" value="WH_DNA-bd_sf"/>
</dbReference>
<evidence type="ECO:0000259" key="5">
    <source>
        <dbReference type="PROSITE" id="PS50995"/>
    </source>
</evidence>
<evidence type="ECO:0000256" key="3">
    <source>
        <dbReference type="ARBA" id="ARBA00023163"/>
    </source>
</evidence>
<dbReference type="SMART" id="SM00347">
    <property type="entry name" value="HTH_MARR"/>
    <property type="match status" value="1"/>
</dbReference>
<feature type="region of interest" description="Disordered" evidence="4">
    <location>
        <begin position="148"/>
        <end position="190"/>
    </location>
</feature>
<dbReference type="EMBL" id="JAVHUY010000044">
    <property type="protein sequence ID" value="MDQ7909605.1"/>
    <property type="molecule type" value="Genomic_DNA"/>
</dbReference>
<dbReference type="InterPro" id="IPR023187">
    <property type="entry name" value="Tscrpt_reg_MarR-type_CS"/>
</dbReference>
<organism evidence="6 7">
    <name type="scientific">Phytohabitans maris</name>
    <dbReference type="NCBI Taxonomy" id="3071409"/>
    <lineage>
        <taxon>Bacteria</taxon>
        <taxon>Bacillati</taxon>
        <taxon>Actinomycetota</taxon>
        <taxon>Actinomycetes</taxon>
        <taxon>Micromonosporales</taxon>
        <taxon>Micromonosporaceae</taxon>
    </lineage>
</organism>
<feature type="compositionally biased region" description="Basic and acidic residues" evidence="4">
    <location>
        <begin position="148"/>
        <end position="161"/>
    </location>
</feature>
<proteinExistence type="predicted"/>
<keyword evidence="3" id="KW-0804">Transcription</keyword>
<name>A0ABU0ZTV6_9ACTN</name>
<dbReference type="InterPro" id="IPR036388">
    <property type="entry name" value="WH-like_DNA-bd_sf"/>
</dbReference>
<dbReference type="Gene3D" id="1.10.10.10">
    <property type="entry name" value="Winged helix-like DNA-binding domain superfamily/Winged helix DNA-binding domain"/>
    <property type="match status" value="1"/>
</dbReference>
<gene>
    <name evidence="6" type="ORF">RB614_34305</name>
</gene>
<dbReference type="PROSITE" id="PS01117">
    <property type="entry name" value="HTH_MARR_1"/>
    <property type="match status" value="1"/>
</dbReference>
<evidence type="ECO:0000256" key="2">
    <source>
        <dbReference type="ARBA" id="ARBA00023125"/>
    </source>
</evidence>
<dbReference type="InterPro" id="IPR039422">
    <property type="entry name" value="MarR/SlyA-like"/>
</dbReference>
<keyword evidence="7" id="KW-1185">Reference proteome</keyword>
<evidence type="ECO:0000256" key="4">
    <source>
        <dbReference type="SAM" id="MobiDB-lite"/>
    </source>
</evidence>
<dbReference type="Proteomes" id="UP001230908">
    <property type="component" value="Unassembled WGS sequence"/>
</dbReference>